<keyword evidence="3" id="KW-1185">Reference proteome</keyword>
<protein>
    <recommendedName>
        <fullName evidence="1">Pre-C2HC domain-containing protein</fullName>
    </recommendedName>
</protein>
<proteinExistence type="predicted"/>
<feature type="domain" description="Pre-C2HC" evidence="1">
    <location>
        <begin position="4"/>
        <end position="68"/>
    </location>
</feature>
<evidence type="ECO:0000313" key="2">
    <source>
        <dbReference type="EMBL" id="GBN92353.1"/>
    </source>
</evidence>
<name>A0A4Y2SXI1_ARAVE</name>
<dbReference type="AlphaFoldDB" id="A0A4Y2SXI1"/>
<comment type="caution">
    <text evidence="2">The sequence shown here is derived from an EMBL/GenBank/DDBJ whole genome shotgun (WGS) entry which is preliminary data.</text>
</comment>
<reference evidence="2 3" key="1">
    <citation type="journal article" date="2019" name="Sci. Rep.">
        <title>Orb-weaving spider Araneus ventricosus genome elucidates the spidroin gene catalogue.</title>
        <authorList>
            <person name="Kono N."/>
            <person name="Nakamura H."/>
            <person name="Ohtoshi R."/>
            <person name="Moran D.A.P."/>
            <person name="Shinohara A."/>
            <person name="Yoshida Y."/>
            <person name="Fujiwara M."/>
            <person name="Mori M."/>
            <person name="Tomita M."/>
            <person name="Arakawa K."/>
        </authorList>
    </citation>
    <scope>NUCLEOTIDE SEQUENCE [LARGE SCALE GENOMIC DNA]</scope>
</reference>
<gene>
    <name evidence="2" type="ORF">AVEN_30112_1</name>
</gene>
<dbReference type="OrthoDB" id="8123891at2759"/>
<dbReference type="Proteomes" id="UP000499080">
    <property type="component" value="Unassembled WGS sequence"/>
</dbReference>
<dbReference type="InterPro" id="IPR006579">
    <property type="entry name" value="Pre_C2HC_dom"/>
</dbReference>
<sequence>MDLEEIKNDLVSKKFRVDKVNQLKKYKTREPLRIYHVHLLATENIKEIYSLKTIGYNIVSVQPCVRKQNNQCFNCQLWNHSCKGCRLHPKCVVCTGIHPSRDCPNKGKADTPIKCTNCNGPHTANYRGCPKYPKNIQKSKVQIGKARCTLADLVVGSNKCQRDTEAINDFGVWRTVGQYPHTSCRAKESQMTCPIQLLRTFPLNREEIGRL</sequence>
<organism evidence="2 3">
    <name type="scientific">Araneus ventricosus</name>
    <name type="common">Orbweaver spider</name>
    <name type="synonym">Epeira ventricosa</name>
    <dbReference type="NCBI Taxonomy" id="182803"/>
    <lineage>
        <taxon>Eukaryota</taxon>
        <taxon>Metazoa</taxon>
        <taxon>Ecdysozoa</taxon>
        <taxon>Arthropoda</taxon>
        <taxon>Chelicerata</taxon>
        <taxon>Arachnida</taxon>
        <taxon>Araneae</taxon>
        <taxon>Araneomorphae</taxon>
        <taxon>Entelegynae</taxon>
        <taxon>Araneoidea</taxon>
        <taxon>Araneidae</taxon>
        <taxon>Araneus</taxon>
    </lineage>
</organism>
<evidence type="ECO:0000313" key="3">
    <source>
        <dbReference type="Proteomes" id="UP000499080"/>
    </source>
</evidence>
<evidence type="ECO:0000259" key="1">
    <source>
        <dbReference type="Pfam" id="PF07530"/>
    </source>
</evidence>
<accession>A0A4Y2SXI1</accession>
<dbReference type="EMBL" id="BGPR01024338">
    <property type="protein sequence ID" value="GBN92353.1"/>
    <property type="molecule type" value="Genomic_DNA"/>
</dbReference>
<dbReference type="Pfam" id="PF07530">
    <property type="entry name" value="PRE_C2HC"/>
    <property type="match status" value="1"/>
</dbReference>